<dbReference type="InterPro" id="IPR021304">
    <property type="entry name" value="Adeno_L4-33K/L4-22K"/>
</dbReference>
<feature type="region of interest" description="Disordered" evidence="1">
    <location>
        <begin position="1"/>
        <end position="43"/>
    </location>
</feature>
<comment type="caution">
    <text evidence="2">The sequence shown here is derived from an EMBL/GenBank/DDBJ whole genome shotgun (WGS) entry which is preliminary data.</text>
</comment>
<reference evidence="2 3" key="1">
    <citation type="submission" date="2018-05" db="EMBL/GenBank/DDBJ databases">
        <title>Micromonospora from Atacama Desert.</title>
        <authorList>
            <person name="Carro L."/>
            <person name="Goodfellow M."/>
            <person name="Klenk H.-P."/>
        </authorList>
    </citation>
    <scope>NUCLEOTIDE SEQUENCE [LARGE SCALE GENOMIC DNA]</scope>
    <source>
        <strain evidence="2 3">LB39</strain>
    </source>
</reference>
<protein>
    <submittedName>
        <fullName evidence="2">Uncharacterized protein</fullName>
    </submittedName>
</protein>
<feature type="compositionally biased region" description="Basic residues" evidence="1">
    <location>
        <begin position="29"/>
        <end position="38"/>
    </location>
</feature>
<evidence type="ECO:0000313" key="2">
    <source>
        <dbReference type="EMBL" id="RQX05713.1"/>
    </source>
</evidence>
<feature type="compositionally biased region" description="Low complexity" evidence="1">
    <location>
        <begin position="9"/>
        <end position="21"/>
    </location>
</feature>
<sequence>MSEAFPSLAAQQATTSAIATTWSDPCSRPGHRPTRSRRTTGCTAGDEARCEQAFPARLRPG</sequence>
<evidence type="ECO:0000256" key="1">
    <source>
        <dbReference type="SAM" id="MobiDB-lite"/>
    </source>
</evidence>
<dbReference type="EMBL" id="QGSZ01000150">
    <property type="protein sequence ID" value="RQX05713.1"/>
    <property type="molecule type" value="Genomic_DNA"/>
</dbReference>
<dbReference type="AlphaFoldDB" id="A0A3N9XEC1"/>
<keyword evidence="3" id="KW-1185">Reference proteome</keyword>
<dbReference type="GO" id="GO:0019073">
    <property type="term" value="P:viral DNA genome packaging"/>
    <property type="evidence" value="ECO:0007669"/>
    <property type="project" value="InterPro"/>
</dbReference>
<name>A0A3N9XEC1_9ACTN</name>
<evidence type="ECO:0000313" key="3">
    <source>
        <dbReference type="Proteomes" id="UP000282312"/>
    </source>
</evidence>
<gene>
    <name evidence="2" type="ORF">DLJ59_06845</name>
</gene>
<organism evidence="2 3">
    <name type="scientific">Micromonospora inaquosa</name>
    <dbReference type="NCBI Taxonomy" id="2203716"/>
    <lineage>
        <taxon>Bacteria</taxon>
        <taxon>Bacillati</taxon>
        <taxon>Actinomycetota</taxon>
        <taxon>Actinomycetes</taxon>
        <taxon>Micromonosporales</taxon>
        <taxon>Micromonosporaceae</taxon>
        <taxon>Micromonospora</taxon>
    </lineage>
</organism>
<accession>A0A3N9XEC1</accession>
<proteinExistence type="predicted"/>
<dbReference type="Proteomes" id="UP000282312">
    <property type="component" value="Unassembled WGS sequence"/>
</dbReference>
<dbReference type="Pfam" id="PF11081">
    <property type="entry name" value="Adeno_L433K_22K"/>
    <property type="match status" value="1"/>
</dbReference>